<dbReference type="Proteomes" id="UP000694846">
    <property type="component" value="Unplaced"/>
</dbReference>
<dbReference type="InterPro" id="IPR005135">
    <property type="entry name" value="Endo/exonuclease/phosphatase"/>
</dbReference>
<accession>A0A8B8FN36</accession>
<dbReference type="OrthoDB" id="5828726at2759"/>
<organism evidence="2 3">
    <name type="scientific">Sipha flava</name>
    <name type="common">yellow sugarcane aphid</name>
    <dbReference type="NCBI Taxonomy" id="143950"/>
    <lineage>
        <taxon>Eukaryota</taxon>
        <taxon>Metazoa</taxon>
        <taxon>Ecdysozoa</taxon>
        <taxon>Arthropoda</taxon>
        <taxon>Hexapoda</taxon>
        <taxon>Insecta</taxon>
        <taxon>Pterygota</taxon>
        <taxon>Neoptera</taxon>
        <taxon>Paraneoptera</taxon>
        <taxon>Hemiptera</taxon>
        <taxon>Sternorrhyncha</taxon>
        <taxon>Aphidomorpha</taxon>
        <taxon>Aphidoidea</taxon>
        <taxon>Aphididae</taxon>
        <taxon>Sipha</taxon>
    </lineage>
</organism>
<dbReference type="AlphaFoldDB" id="A0A8B8FN36"/>
<dbReference type="RefSeq" id="XP_025411765.1">
    <property type="nucleotide sequence ID" value="XM_025555980.1"/>
</dbReference>
<dbReference type="Gene3D" id="3.60.10.10">
    <property type="entry name" value="Endonuclease/exonuclease/phosphatase"/>
    <property type="match status" value="1"/>
</dbReference>
<evidence type="ECO:0000259" key="1">
    <source>
        <dbReference type="Pfam" id="PF03372"/>
    </source>
</evidence>
<dbReference type="InterPro" id="IPR036691">
    <property type="entry name" value="Endo/exonu/phosph_ase_sf"/>
</dbReference>
<gene>
    <name evidence="3" type="primary">LOC112684444</name>
</gene>
<evidence type="ECO:0000313" key="2">
    <source>
        <dbReference type="Proteomes" id="UP000694846"/>
    </source>
</evidence>
<dbReference type="GeneID" id="112684444"/>
<feature type="domain" description="Endonuclease/exonuclease/phosphatase" evidence="1">
    <location>
        <begin position="4"/>
        <end position="125"/>
    </location>
</feature>
<evidence type="ECO:0000313" key="3">
    <source>
        <dbReference type="RefSeq" id="XP_025411765.1"/>
    </source>
</evidence>
<dbReference type="SUPFAM" id="SSF56219">
    <property type="entry name" value="DNase I-like"/>
    <property type="match status" value="1"/>
</dbReference>
<dbReference type="GO" id="GO:0003824">
    <property type="term" value="F:catalytic activity"/>
    <property type="evidence" value="ECO:0007669"/>
    <property type="project" value="InterPro"/>
</dbReference>
<proteinExistence type="predicted"/>
<dbReference type="Pfam" id="PF03372">
    <property type="entry name" value="Exo_endo_phos"/>
    <property type="match status" value="1"/>
</dbReference>
<keyword evidence="2" id="KW-1185">Reference proteome</keyword>
<name>A0A8B8FN36_9HEMI</name>
<sequence length="158" mass="18267">MIKEVEKYGLGIVALQEIRWKEAGSIDMGNMTILFGGCDERGQYGVCFAVRKNIVPTIKDFRIINPRLALLKIETKWFDIVFINVHAPMEDKSQQEKEDFYTEIEQLLEGISNSKIKIILGDMNAKIGKERSYRSYRPTIGTHSLHDMTMAQNLWIWP</sequence>
<protein>
    <submittedName>
        <fullName evidence="3">Craniofacial development protein 2-like</fullName>
    </submittedName>
</protein>
<reference evidence="3" key="1">
    <citation type="submission" date="2025-08" db="UniProtKB">
        <authorList>
            <consortium name="RefSeq"/>
        </authorList>
    </citation>
    <scope>IDENTIFICATION</scope>
    <source>
        <tissue evidence="3">Whole body</tissue>
    </source>
</reference>